<dbReference type="InterPro" id="IPR000073">
    <property type="entry name" value="AB_hydrolase_1"/>
</dbReference>
<comment type="caution">
    <text evidence="2">The sequence shown here is derived from an EMBL/GenBank/DDBJ whole genome shotgun (WGS) entry which is preliminary data.</text>
</comment>
<dbReference type="PANTHER" id="PTHR43798">
    <property type="entry name" value="MONOACYLGLYCEROL LIPASE"/>
    <property type="match status" value="1"/>
</dbReference>
<dbReference type="Pfam" id="PF00561">
    <property type="entry name" value="Abhydrolase_1"/>
    <property type="match status" value="1"/>
</dbReference>
<dbReference type="Proteomes" id="UP000251800">
    <property type="component" value="Unassembled WGS sequence"/>
</dbReference>
<gene>
    <name evidence="2" type="ORF">DEH80_07290</name>
</gene>
<feature type="domain" description="AB hydrolase-1" evidence="1">
    <location>
        <begin position="48"/>
        <end position="157"/>
    </location>
</feature>
<protein>
    <submittedName>
        <fullName evidence="2">Alpha/beta hydrolase</fullName>
    </submittedName>
</protein>
<reference evidence="2 3" key="1">
    <citation type="submission" date="2018-05" db="EMBL/GenBank/DDBJ databases">
        <title>Abyssibacter profundi OUC007T gen. nov., sp. nov, a marine bacterium isolated from seawater of the Mariana Trench.</title>
        <authorList>
            <person name="Zhou S."/>
        </authorList>
    </citation>
    <scope>NUCLEOTIDE SEQUENCE [LARGE SCALE GENOMIC DNA]</scope>
    <source>
        <strain evidence="2 3">OUC007</strain>
    </source>
</reference>
<dbReference type="SUPFAM" id="SSF53474">
    <property type="entry name" value="alpha/beta-Hydrolases"/>
    <property type="match status" value="1"/>
</dbReference>
<dbReference type="GO" id="GO:0047372">
    <property type="term" value="F:monoacylglycerol lipase activity"/>
    <property type="evidence" value="ECO:0007669"/>
    <property type="project" value="TreeGrafter"/>
</dbReference>
<keyword evidence="3" id="KW-1185">Reference proteome</keyword>
<dbReference type="EMBL" id="QEQK01000005">
    <property type="protein sequence ID" value="PWN56611.1"/>
    <property type="molecule type" value="Genomic_DNA"/>
</dbReference>
<dbReference type="GO" id="GO:0016020">
    <property type="term" value="C:membrane"/>
    <property type="evidence" value="ECO:0007669"/>
    <property type="project" value="TreeGrafter"/>
</dbReference>
<dbReference type="Gene3D" id="3.40.50.1820">
    <property type="entry name" value="alpha/beta hydrolase"/>
    <property type="match status" value="1"/>
</dbReference>
<dbReference type="PANTHER" id="PTHR43798:SF33">
    <property type="entry name" value="HYDROLASE, PUTATIVE (AFU_ORTHOLOGUE AFUA_2G14860)-RELATED"/>
    <property type="match status" value="1"/>
</dbReference>
<dbReference type="PRINTS" id="PR00111">
    <property type="entry name" value="ABHYDROLASE"/>
</dbReference>
<accession>A0A363UMG7</accession>
<dbReference type="OrthoDB" id="9773293at2"/>
<sequence>MGPQVLAAPPSYPHPLKAFEVESQQQTLTMRYMDVTPAPDAPPRGTALLLHGKNFCADYWVDSIELLRASGYRVVVPEQIGFCSSDLPRRYQYSFHQLASNTRALLDHLAVDETLVIGHSMGGMLATRYALKYPQQVTRLVLVNPIGLEDWVKLGVPHTPIDAAYAAERIKSFASIKRYQIENYYDGDWSPAYERWARRLAALYEGPRGDDIAWSQALTYDMLQTQPVVHEFEALQVPTVLIIGLRDRTAPGRGRAPAEVARQLGNYPVLGRQTAASIPDAQLIEFEGLGHLPQIEDFERYAAALKPLL</sequence>
<dbReference type="InterPro" id="IPR029058">
    <property type="entry name" value="AB_hydrolase_fold"/>
</dbReference>
<dbReference type="AlphaFoldDB" id="A0A363UMG7"/>
<evidence type="ECO:0000313" key="3">
    <source>
        <dbReference type="Proteomes" id="UP000251800"/>
    </source>
</evidence>
<dbReference type="InterPro" id="IPR050266">
    <property type="entry name" value="AB_hydrolase_sf"/>
</dbReference>
<dbReference type="GO" id="GO:0046464">
    <property type="term" value="P:acylglycerol catabolic process"/>
    <property type="evidence" value="ECO:0007669"/>
    <property type="project" value="TreeGrafter"/>
</dbReference>
<name>A0A363UMG7_9GAMM</name>
<evidence type="ECO:0000313" key="2">
    <source>
        <dbReference type="EMBL" id="PWN56611.1"/>
    </source>
</evidence>
<keyword evidence="2" id="KW-0378">Hydrolase</keyword>
<evidence type="ECO:0000259" key="1">
    <source>
        <dbReference type="Pfam" id="PF00561"/>
    </source>
</evidence>
<organism evidence="2 3">
    <name type="scientific">Abyssibacter profundi</name>
    <dbReference type="NCBI Taxonomy" id="2182787"/>
    <lineage>
        <taxon>Bacteria</taxon>
        <taxon>Pseudomonadati</taxon>
        <taxon>Pseudomonadota</taxon>
        <taxon>Gammaproteobacteria</taxon>
        <taxon>Chromatiales</taxon>
        <taxon>Oceanococcaceae</taxon>
        <taxon>Abyssibacter</taxon>
    </lineage>
</organism>
<proteinExistence type="predicted"/>